<dbReference type="PROSITE" id="PS51898">
    <property type="entry name" value="TYR_RECOMBINASE"/>
    <property type="match status" value="1"/>
</dbReference>
<keyword evidence="7 8" id="KW-0238">DNA-binding</keyword>
<comment type="subunit">
    <text evidence="7">Forms a cyclic heterotetrameric complex composed of two molecules of XerC and two molecules of XerD.</text>
</comment>
<gene>
    <name evidence="7" type="primary">xerC</name>
    <name evidence="12" type="ORF">KCG44_12075</name>
</gene>
<dbReference type="InterPro" id="IPR023009">
    <property type="entry name" value="Tyrosine_recombinase_XerC/XerD"/>
</dbReference>
<comment type="subcellular location">
    <subcellularLocation>
        <location evidence="1 7">Cytoplasm</location>
    </subcellularLocation>
</comment>
<evidence type="ECO:0000256" key="6">
    <source>
        <dbReference type="ARBA" id="ARBA00023306"/>
    </source>
</evidence>
<proteinExistence type="inferred from homology"/>
<comment type="function">
    <text evidence="7">Site-specific tyrosine recombinase, which acts by catalyzing the cutting and rejoining of the recombining DNA molecules. The XerC-XerD complex is essential to convert dimers of the bacterial chromosome into monomers to permit their segregation at cell division. It also contributes to the segregational stability of plasmids.</text>
</comment>
<evidence type="ECO:0000256" key="1">
    <source>
        <dbReference type="ARBA" id="ARBA00004496"/>
    </source>
</evidence>
<feature type="active site" description="O-(3'-phospho-DNA)-tyrosine intermediate" evidence="7">
    <location>
        <position position="298"/>
    </location>
</feature>
<protein>
    <recommendedName>
        <fullName evidence="7">Tyrosine recombinase XerC</fullName>
    </recommendedName>
</protein>
<evidence type="ECO:0000256" key="5">
    <source>
        <dbReference type="ARBA" id="ARBA00022908"/>
    </source>
</evidence>
<feature type="active site" evidence="7">
    <location>
        <position position="266"/>
    </location>
</feature>
<keyword evidence="7" id="KW-0233">DNA recombination</keyword>
<comment type="similarity">
    <text evidence="7">Belongs to the 'phage' integrase family. XerC subfamily.</text>
</comment>
<dbReference type="NCBIfam" id="NF001399">
    <property type="entry name" value="PRK00283.1"/>
    <property type="match status" value="1"/>
</dbReference>
<feature type="domain" description="Tyr recombinase" evidence="10">
    <location>
        <begin position="130"/>
        <end position="311"/>
    </location>
</feature>
<feature type="region of interest" description="Disordered" evidence="9">
    <location>
        <begin position="1"/>
        <end position="26"/>
    </location>
</feature>
<evidence type="ECO:0000313" key="13">
    <source>
        <dbReference type="Proteomes" id="UP000722336"/>
    </source>
</evidence>
<dbReference type="Pfam" id="PF00589">
    <property type="entry name" value="Phage_integrase"/>
    <property type="match status" value="1"/>
</dbReference>
<keyword evidence="6 7" id="KW-0131">Cell cycle</keyword>
<organism evidence="12 13">
    <name type="scientific">Pacificimonas pallii</name>
    <dbReference type="NCBI Taxonomy" id="2827236"/>
    <lineage>
        <taxon>Bacteria</taxon>
        <taxon>Pseudomonadati</taxon>
        <taxon>Pseudomonadota</taxon>
        <taxon>Alphaproteobacteria</taxon>
        <taxon>Sphingomonadales</taxon>
        <taxon>Sphingosinicellaceae</taxon>
        <taxon>Pacificimonas</taxon>
    </lineage>
</organism>
<sequence>MAAGRSGRRGTHAGRRGLSAQGIMSAGTPADPEAIALFLDMMRAERGAAQNTVSAYARDLKQASAALSGSLAGADAATLETLPLVWADAAPATLARKLSAVRRFFKFLQGDGHRADNPADDLPSPAPRRSLPKILSRAEIEALFHVAEARGATGKSAGLRDQALLELLYGSGLRATELVSLPRAAIREGQPFAVLRGKGGKERMVPIGARAADAARAWAATLPKGGVYLFPSRKGHLTRVRLFQIVRACAAEAGIPPERVSPHVLRHAFATHLLEGGADLRALQTMLGHADIATTQIYTHVQSDTLVALVNAKHPLADGTDRR</sequence>
<keyword evidence="4 7" id="KW-0159">Chromosome partition</keyword>
<evidence type="ECO:0000259" key="10">
    <source>
        <dbReference type="PROSITE" id="PS51898"/>
    </source>
</evidence>
<evidence type="ECO:0000256" key="7">
    <source>
        <dbReference type="HAMAP-Rule" id="MF_01808"/>
    </source>
</evidence>
<comment type="caution">
    <text evidence="12">The sequence shown here is derived from an EMBL/GenBank/DDBJ whole genome shotgun (WGS) entry which is preliminary data.</text>
</comment>
<feature type="active site" evidence="7">
    <location>
        <position position="289"/>
    </location>
</feature>
<dbReference type="InterPro" id="IPR004107">
    <property type="entry name" value="Integrase_SAM-like_N"/>
</dbReference>
<dbReference type="Proteomes" id="UP000722336">
    <property type="component" value="Unassembled WGS sequence"/>
</dbReference>
<dbReference type="HAMAP" id="MF_01808">
    <property type="entry name" value="Recomb_XerC_XerD"/>
    <property type="match status" value="1"/>
</dbReference>
<evidence type="ECO:0000256" key="9">
    <source>
        <dbReference type="SAM" id="MobiDB-lite"/>
    </source>
</evidence>
<dbReference type="Pfam" id="PF02899">
    <property type="entry name" value="Phage_int_SAM_1"/>
    <property type="match status" value="1"/>
</dbReference>
<evidence type="ECO:0000256" key="4">
    <source>
        <dbReference type="ARBA" id="ARBA00022829"/>
    </source>
</evidence>
<dbReference type="InterPro" id="IPR044068">
    <property type="entry name" value="CB"/>
</dbReference>
<dbReference type="EMBL" id="JAGSPA010000004">
    <property type="protein sequence ID" value="MBV7257522.1"/>
    <property type="molecule type" value="Genomic_DNA"/>
</dbReference>
<name>A0ABS6SI30_9SPHN</name>
<feature type="domain" description="Core-binding (CB)" evidence="11">
    <location>
        <begin position="29"/>
        <end position="109"/>
    </location>
</feature>
<evidence type="ECO:0000313" key="12">
    <source>
        <dbReference type="EMBL" id="MBV7257522.1"/>
    </source>
</evidence>
<dbReference type="PANTHER" id="PTHR30349">
    <property type="entry name" value="PHAGE INTEGRASE-RELATED"/>
    <property type="match status" value="1"/>
</dbReference>
<accession>A0ABS6SI30</accession>
<dbReference type="PANTHER" id="PTHR30349:SF90">
    <property type="entry name" value="TYROSINE RECOMBINASE XERD"/>
    <property type="match status" value="1"/>
</dbReference>
<evidence type="ECO:0000256" key="3">
    <source>
        <dbReference type="ARBA" id="ARBA00022618"/>
    </source>
</evidence>
<feature type="active site" evidence="7">
    <location>
        <position position="198"/>
    </location>
</feature>
<keyword evidence="2 7" id="KW-0963">Cytoplasm</keyword>
<feature type="active site" evidence="7">
    <location>
        <position position="263"/>
    </location>
</feature>
<dbReference type="InterPro" id="IPR050090">
    <property type="entry name" value="Tyrosine_recombinase_XerCD"/>
</dbReference>
<evidence type="ECO:0000259" key="11">
    <source>
        <dbReference type="PROSITE" id="PS51900"/>
    </source>
</evidence>
<feature type="active site" evidence="7">
    <location>
        <position position="174"/>
    </location>
</feature>
<reference evidence="12 13" key="1">
    <citation type="submission" date="2021-04" db="EMBL/GenBank/DDBJ databases">
        <authorList>
            <person name="Pira H."/>
            <person name="Risdian C."/>
            <person name="Wink J."/>
        </authorList>
    </citation>
    <scope>NUCLEOTIDE SEQUENCE [LARGE SCALE GENOMIC DNA]</scope>
    <source>
        <strain evidence="12 13">WHA3</strain>
    </source>
</reference>
<dbReference type="PROSITE" id="PS51900">
    <property type="entry name" value="CB"/>
    <property type="match status" value="1"/>
</dbReference>
<feature type="compositionally biased region" description="Basic residues" evidence="9">
    <location>
        <begin position="1"/>
        <end position="15"/>
    </location>
</feature>
<keyword evidence="3 7" id="KW-0132">Cell division</keyword>
<evidence type="ECO:0000256" key="8">
    <source>
        <dbReference type="PROSITE-ProRule" id="PRU01248"/>
    </source>
</evidence>
<keyword evidence="5 7" id="KW-0229">DNA integration</keyword>
<evidence type="ECO:0000256" key="2">
    <source>
        <dbReference type="ARBA" id="ARBA00022490"/>
    </source>
</evidence>
<keyword evidence="13" id="KW-1185">Reference proteome</keyword>
<dbReference type="InterPro" id="IPR002104">
    <property type="entry name" value="Integrase_catalytic"/>
</dbReference>